<feature type="compositionally biased region" description="Polar residues" evidence="1">
    <location>
        <begin position="370"/>
        <end position="385"/>
    </location>
</feature>
<feature type="compositionally biased region" description="Polar residues" evidence="1">
    <location>
        <begin position="230"/>
        <end position="264"/>
    </location>
</feature>
<dbReference type="PANTHER" id="PTHR46775:SF1">
    <property type="entry name" value="FLOCCULATION PROTEIN (DUF1296)"/>
    <property type="match status" value="1"/>
</dbReference>
<keyword evidence="3" id="KW-1185">Reference proteome</keyword>
<evidence type="ECO:0000313" key="2">
    <source>
        <dbReference type="EMBL" id="KAL3510042.1"/>
    </source>
</evidence>
<dbReference type="InterPro" id="IPR044277">
    <property type="entry name" value="GIP1"/>
</dbReference>
<feature type="compositionally biased region" description="Polar residues" evidence="1">
    <location>
        <begin position="280"/>
        <end position="293"/>
    </location>
</feature>
<protein>
    <recommendedName>
        <fullName evidence="4">GBF-interacting protein 1 N-terminal domain-containing protein</fullName>
    </recommendedName>
</protein>
<feature type="compositionally biased region" description="Basic and acidic residues" evidence="1">
    <location>
        <begin position="1"/>
        <end position="11"/>
    </location>
</feature>
<dbReference type="PANTHER" id="PTHR46775">
    <property type="entry name" value="FLOCCULATION PROTEIN (DUF1296)"/>
    <property type="match status" value="1"/>
</dbReference>
<accession>A0ABD2YRP1</accession>
<feature type="region of interest" description="Disordered" evidence="1">
    <location>
        <begin position="1"/>
        <end position="58"/>
    </location>
</feature>
<name>A0ABD2YRP1_9GENT</name>
<proteinExistence type="predicted"/>
<feature type="non-terminal residue" evidence="2">
    <location>
        <position position="1"/>
    </location>
</feature>
<dbReference type="Proteomes" id="UP001630127">
    <property type="component" value="Unassembled WGS sequence"/>
</dbReference>
<reference evidence="2 3" key="1">
    <citation type="submission" date="2024-11" db="EMBL/GenBank/DDBJ databases">
        <title>A near-complete genome assembly of Cinchona calisaya.</title>
        <authorList>
            <person name="Lian D.C."/>
            <person name="Zhao X.W."/>
            <person name="Wei L."/>
        </authorList>
    </citation>
    <scope>NUCLEOTIDE SEQUENCE [LARGE SCALE GENOMIC DNA]</scope>
    <source>
        <tissue evidence="2">Nenye</tissue>
    </source>
</reference>
<organism evidence="2 3">
    <name type="scientific">Cinchona calisaya</name>
    <dbReference type="NCBI Taxonomy" id="153742"/>
    <lineage>
        <taxon>Eukaryota</taxon>
        <taxon>Viridiplantae</taxon>
        <taxon>Streptophyta</taxon>
        <taxon>Embryophyta</taxon>
        <taxon>Tracheophyta</taxon>
        <taxon>Spermatophyta</taxon>
        <taxon>Magnoliopsida</taxon>
        <taxon>eudicotyledons</taxon>
        <taxon>Gunneridae</taxon>
        <taxon>Pentapetalae</taxon>
        <taxon>asterids</taxon>
        <taxon>lamiids</taxon>
        <taxon>Gentianales</taxon>
        <taxon>Rubiaceae</taxon>
        <taxon>Cinchonoideae</taxon>
        <taxon>Cinchoneae</taxon>
        <taxon>Cinchona</taxon>
    </lineage>
</organism>
<evidence type="ECO:0000256" key="1">
    <source>
        <dbReference type="SAM" id="MobiDB-lite"/>
    </source>
</evidence>
<comment type="caution">
    <text evidence="2">The sequence shown here is derived from an EMBL/GenBank/DDBJ whole genome shotgun (WGS) entry which is preliminary data.</text>
</comment>
<feature type="compositionally biased region" description="Polar residues" evidence="1">
    <location>
        <begin position="445"/>
        <end position="456"/>
    </location>
</feature>
<evidence type="ECO:0008006" key="4">
    <source>
        <dbReference type="Google" id="ProtNLM"/>
    </source>
</evidence>
<dbReference type="EMBL" id="JBJUIK010000012">
    <property type="protein sequence ID" value="KAL3510042.1"/>
    <property type="molecule type" value="Genomic_DNA"/>
</dbReference>
<dbReference type="AlphaFoldDB" id="A0ABD2YRP1"/>
<gene>
    <name evidence="2" type="ORF">ACH5RR_029443</name>
</gene>
<feature type="compositionally biased region" description="Polar residues" evidence="1">
    <location>
        <begin position="413"/>
        <end position="436"/>
    </location>
</feature>
<feature type="region of interest" description="Disordered" evidence="1">
    <location>
        <begin position="370"/>
        <end position="456"/>
    </location>
</feature>
<feature type="compositionally biased region" description="Polar residues" evidence="1">
    <location>
        <begin position="208"/>
        <end position="218"/>
    </location>
</feature>
<feature type="compositionally biased region" description="Polar residues" evidence="1">
    <location>
        <begin position="23"/>
        <end position="46"/>
    </location>
</feature>
<sequence>NLNKEPAESRWKTGMQARGNRGSRGTHSSRSISHDNTASGRNSASAKENGPNKVLEKGVTISSSPISLETKGKEVNSAASSLAATANGPTAVVSGNMTVMPDIHASTYSGTAKLEMHLAPSGGSKTLVTASEIKDHYIEQMPNSSDCSTSVTSAQPLGPYFLSSDPVLLSPRESRHSSVVVSMKHEVGFNHTAAEKAFAVSDKMKSTLGASESGSSDVQGKMPSKAEGNGKNQLSDSSQTTGSVHTGSAVSRPSSNYNNRSQVIGPQKVGLNKEWKPKSTIPNLTQGSGTAPSSEAPAISVEPKTEILPALNAFDSKEANVKLQRKLEELHVSDGQHVIIPNHLHVPDAEKLGFCFGSFDASFGISTSSISTPENDQSASLSENSDVNEEAAEEQFSSNENAFVPVDEVDYPENNQTSSYAPENLSSSEGGVSFSNAPEYDGSKQDTTFGGHQYSGDHTSPNYSFGFMPPVLGSQLGPFESSENQPRDVSRLPTFLVQQPFDPTSYYAQFYRSGADSDGRISPFHSAAATKYGGNFAMLPSQTSQSTQEGCSPLVLSTAVPTPLAVTQAAGVMQSSMAVTQQPLSVFRPPAGLHLPHYPSNYVPYGHYISPFYIPPPAIHQFLSNGAFSQQPQGSNVYPAPPVAAAKYSVPQYKPGTNTNNSGHVGIPGSYVPYGSSIANYNPSTATAAGNSTSNEDLATSHFKENNVYASSQQSEGSGVWIAPPGRDISSLQASPFYNLPQGQMAFAPAQPGHGTFTGIYHPAQPVNATTVHPLLQQSQTMASSVDMVGPIGSVYQQPQHSQINWPSNF</sequence>
<feature type="region of interest" description="Disordered" evidence="1">
    <location>
        <begin position="207"/>
        <end position="299"/>
    </location>
</feature>
<evidence type="ECO:0000313" key="3">
    <source>
        <dbReference type="Proteomes" id="UP001630127"/>
    </source>
</evidence>